<feature type="region of interest" description="Disordered" evidence="1">
    <location>
        <begin position="1"/>
        <end position="30"/>
    </location>
</feature>
<sequence>MTHRTACVRQLSGTQRGERRRTRDDILAPASVHSSAAAAGSSRQLNVNVGESVVRLRLHLTGVCCTAGSIGPVGIAWCADDP</sequence>
<organism evidence="2 3">
    <name type="scientific">Rhodococcus opacus (strain B4)</name>
    <dbReference type="NCBI Taxonomy" id="632772"/>
    <lineage>
        <taxon>Bacteria</taxon>
        <taxon>Bacillati</taxon>
        <taxon>Actinomycetota</taxon>
        <taxon>Actinomycetes</taxon>
        <taxon>Mycobacteriales</taxon>
        <taxon>Nocardiaceae</taxon>
        <taxon>Rhodococcus</taxon>
    </lineage>
</organism>
<accession>C1ASG1</accession>
<proteinExistence type="predicted"/>
<evidence type="ECO:0000313" key="2">
    <source>
        <dbReference type="EMBL" id="BAH48410.1"/>
    </source>
</evidence>
<dbReference type="AlphaFoldDB" id="C1ASG1"/>
<protein>
    <submittedName>
        <fullName evidence="2">Uncharacterized protein</fullName>
    </submittedName>
</protein>
<reference evidence="2 3" key="1">
    <citation type="submission" date="2009-03" db="EMBL/GenBank/DDBJ databases">
        <title>Comparison of the complete genome sequences of Rhodococcus erythropolis PR4 and Rhodococcus opacus B4.</title>
        <authorList>
            <person name="Takarada H."/>
            <person name="Sekine M."/>
            <person name="Hosoyama A."/>
            <person name="Yamada R."/>
            <person name="Fujisawa T."/>
            <person name="Omata S."/>
            <person name="Shimizu A."/>
            <person name="Tsukatani N."/>
            <person name="Tanikawa S."/>
            <person name="Fujita N."/>
            <person name="Harayama S."/>
        </authorList>
    </citation>
    <scope>NUCLEOTIDE SEQUENCE [LARGE SCALE GENOMIC DNA]</scope>
    <source>
        <strain evidence="2 3">B4</strain>
    </source>
</reference>
<gene>
    <name evidence="2" type="ordered locus">ROP_01630</name>
</gene>
<evidence type="ECO:0000256" key="1">
    <source>
        <dbReference type="SAM" id="MobiDB-lite"/>
    </source>
</evidence>
<dbReference type="HOGENOM" id="CLU_2556045_0_0_11"/>
<evidence type="ECO:0000313" key="3">
    <source>
        <dbReference type="Proteomes" id="UP000002212"/>
    </source>
</evidence>
<dbReference type="Proteomes" id="UP000002212">
    <property type="component" value="Chromosome"/>
</dbReference>
<dbReference type="STRING" id="632772.ROP_01630"/>
<dbReference type="KEGG" id="rop:ROP_01630"/>
<name>C1ASG1_RHOOB</name>
<dbReference type="PATRIC" id="fig|632772.20.peg.193"/>
<dbReference type="EMBL" id="AP011115">
    <property type="protein sequence ID" value="BAH48410.1"/>
    <property type="molecule type" value="Genomic_DNA"/>
</dbReference>